<dbReference type="CDD" id="cd02199">
    <property type="entry name" value="YjgF_YER057c_UK114_like_1"/>
    <property type="match status" value="1"/>
</dbReference>
<dbReference type="Proteomes" id="UP000780875">
    <property type="component" value="Unassembled WGS sequence"/>
</dbReference>
<evidence type="ECO:0000259" key="1">
    <source>
        <dbReference type="Pfam" id="PF14588"/>
    </source>
</evidence>
<organism evidence="2 3">
    <name type="scientific">Nocardioides mangrovi</name>
    <dbReference type="NCBI Taxonomy" id="2874580"/>
    <lineage>
        <taxon>Bacteria</taxon>
        <taxon>Bacillati</taxon>
        <taxon>Actinomycetota</taxon>
        <taxon>Actinomycetes</taxon>
        <taxon>Propionibacteriales</taxon>
        <taxon>Nocardioidaceae</taxon>
        <taxon>Nocardioides</taxon>
    </lineage>
</organism>
<comment type="caution">
    <text evidence="2">The sequence shown here is derived from an EMBL/GenBank/DDBJ whole genome shotgun (WGS) entry which is preliminary data.</text>
</comment>
<name>A0ABS7UEU0_9ACTN</name>
<protein>
    <submittedName>
        <fullName evidence="2">RidA family protein</fullName>
    </submittedName>
</protein>
<dbReference type="PANTHER" id="PTHR43760:SF1">
    <property type="entry name" value="ENDORIBONUCLEASE L-PSP_CHORISMATE MUTASE-LIKE DOMAIN-CONTAINING PROTEIN"/>
    <property type="match status" value="1"/>
</dbReference>
<dbReference type="Pfam" id="PF14588">
    <property type="entry name" value="YjgF_endoribonc"/>
    <property type="match status" value="1"/>
</dbReference>
<dbReference type="Gene3D" id="3.30.1330.40">
    <property type="entry name" value="RutC-like"/>
    <property type="match status" value="1"/>
</dbReference>
<evidence type="ECO:0000313" key="2">
    <source>
        <dbReference type="EMBL" id="MBZ5739365.1"/>
    </source>
</evidence>
<accession>A0ABS7UEU0</accession>
<sequence length="163" mass="16650">MSTAEQRVTELGLVIPDYADPPYGGRFGTVKAFHRVGSLVFLGGMTAESRDGVVLHPGHLGADVSVEQGCEAARRAATNVLGMLRLAVGSLDEVAGLVQLLCHVAATSDFDAHHLVGQAASDVFVDVFGPAGVATRATVGVPSLAGRNCVELVVTAEAASPAS</sequence>
<dbReference type="SUPFAM" id="SSF55298">
    <property type="entry name" value="YjgF-like"/>
    <property type="match status" value="1"/>
</dbReference>
<dbReference type="EMBL" id="JAIQZJ010000008">
    <property type="protein sequence ID" value="MBZ5739365.1"/>
    <property type="molecule type" value="Genomic_DNA"/>
</dbReference>
<keyword evidence="3" id="KW-1185">Reference proteome</keyword>
<feature type="domain" description="Endoribonuclease L-PSP/chorismate mutase-like" evidence="1">
    <location>
        <begin position="25"/>
        <end position="144"/>
    </location>
</feature>
<dbReference type="RefSeq" id="WP_224123735.1">
    <property type="nucleotide sequence ID" value="NZ_JAIQZJ010000008.1"/>
</dbReference>
<reference evidence="2 3" key="1">
    <citation type="submission" date="2021-09" db="EMBL/GenBank/DDBJ databases">
        <title>Whole genome sequence of Nocardioides sp. GBK3QG-3.</title>
        <authorList>
            <person name="Tuo L."/>
        </authorList>
    </citation>
    <scope>NUCLEOTIDE SEQUENCE [LARGE SCALE GENOMIC DNA]</scope>
    <source>
        <strain evidence="2 3">GBK3QG-3</strain>
    </source>
</reference>
<evidence type="ECO:0000313" key="3">
    <source>
        <dbReference type="Proteomes" id="UP000780875"/>
    </source>
</evidence>
<gene>
    <name evidence="2" type="ORF">K8U61_14415</name>
</gene>
<dbReference type="InterPro" id="IPR035959">
    <property type="entry name" value="RutC-like_sf"/>
</dbReference>
<dbReference type="InterPro" id="IPR013813">
    <property type="entry name" value="Endoribo_LPSP/chorism_mut-like"/>
</dbReference>
<dbReference type="PANTHER" id="PTHR43760">
    <property type="entry name" value="ENDORIBONUCLEASE-RELATED"/>
    <property type="match status" value="1"/>
</dbReference>
<proteinExistence type="predicted"/>